<dbReference type="InterPro" id="IPR008758">
    <property type="entry name" value="Peptidase_S28"/>
</dbReference>
<dbReference type="Gene3D" id="3.40.50.1820">
    <property type="entry name" value="alpha/beta hydrolase"/>
    <property type="match status" value="2"/>
</dbReference>
<evidence type="ECO:0000256" key="4">
    <source>
        <dbReference type="ARBA" id="ARBA00022801"/>
    </source>
</evidence>
<dbReference type="InterPro" id="IPR029058">
    <property type="entry name" value="AB_hydrolase_fold"/>
</dbReference>
<evidence type="ECO:0000313" key="7">
    <source>
        <dbReference type="EMBL" id="OJJ33744.1"/>
    </source>
</evidence>
<feature type="signal peptide" evidence="6">
    <location>
        <begin position="1"/>
        <end position="16"/>
    </location>
</feature>
<dbReference type="FunFam" id="3.40.50.1820:FF:000165">
    <property type="entry name" value="Serine peptidase, putative"/>
    <property type="match status" value="1"/>
</dbReference>
<dbReference type="PANTHER" id="PTHR11010:SF23">
    <property type="entry name" value="SERINE PEPTIDASE"/>
    <property type="match status" value="1"/>
</dbReference>
<dbReference type="RefSeq" id="XP_040687420.1">
    <property type="nucleotide sequence ID" value="XM_040829336.1"/>
</dbReference>
<dbReference type="GO" id="GO:0008239">
    <property type="term" value="F:dipeptidyl-peptidase activity"/>
    <property type="evidence" value="ECO:0007669"/>
    <property type="project" value="TreeGrafter"/>
</dbReference>
<evidence type="ECO:0008006" key="9">
    <source>
        <dbReference type="Google" id="ProtNLM"/>
    </source>
</evidence>
<dbReference type="AlphaFoldDB" id="A0A1L9RFQ9"/>
<keyword evidence="4" id="KW-0378">Hydrolase</keyword>
<evidence type="ECO:0000256" key="3">
    <source>
        <dbReference type="ARBA" id="ARBA00022729"/>
    </source>
</evidence>
<feature type="chain" id="PRO_5012001810" description="Serine carboxypeptidase S28" evidence="6">
    <location>
        <begin position="17"/>
        <end position="516"/>
    </location>
</feature>
<dbReference type="GO" id="GO:0006508">
    <property type="term" value="P:proteolysis"/>
    <property type="evidence" value="ECO:0007669"/>
    <property type="project" value="UniProtKB-KW"/>
</dbReference>
<dbReference type="GeneID" id="63745184"/>
<name>A0A1L9RFQ9_ASPWE</name>
<dbReference type="EMBL" id="KV878213">
    <property type="protein sequence ID" value="OJJ33744.1"/>
    <property type="molecule type" value="Genomic_DNA"/>
</dbReference>
<dbReference type="VEuPathDB" id="FungiDB:ASPWEDRAFT_135265"/>
<accession>A0A1L9RFQ9</accession>
<evidence type="ECO:0000256" key="1">
    <source>
        <dbReference type="ARBA" id="ARBA00011079"/>
    </source>
</evidence>
<dbReference type="SUPFAM" id="SSF53474">
    <property type="entry name" value="alpha/beta-Hydrolases"/>
    <property type="match status" value="1"/>
</dbReference>
<dbReference type="Proteomes" id="UP000184383">
    <property type="component" value="Unassembled WGS sequence"/>
</dbReference>
<dbReference type="GO" id="GO:0070008">
    <property type="term" value="F:serine-type exopeptidase activity"/>
    <property type="evidence" value="ECO:0007669"/>
    <property type="project" value="InterPro"/>
</dbReference>
<keyword evidence="8" id="KW-1185">Reference proteome</keyword>
<evidence type="ECO:0000256" key="6">
    <source>
        <dbReference type="SAM" id="SignalP"/>
    </source>
</evidence>
<organism evidence="7 8">
    <name type="scientific">Aspergillus wentii DTO 134E9</name>
    <dbReference type="NCBI Taxonomy" id="1073089"/>
    <lineage>
        <taxon>Eukaryota</taxon>
        <taxon>Fungi</taxon>
        <taxon>Dikarya</taxon>
        <taxon>Ascomycota</taxon>
        <taxon>Pezizomycotina</taxon>
        <taxon>Eurotiomycetes</taxon>
        <taxon>Eurotiomycetidae</taxon>
        <taxon>Eurotiales</taxon>
        <taxon>Aspergillaceae</taxon>
        <taxon>Aspergillus</taxon>
        <taxon>Aspergillus subgen. Cremei</taxon>
    </lineage>
</organism>
<comment type="similarity">
    <text evidence="1">Belongs to the peptidase S28 family.</text>
</comment>
<dbReference type="OrthoDB" id="1735038at2759"/>
<evidence type="ECO:0000313" key="8">
    <source>
        <dbReference type="Proteomes" id="UP000184383"/>
    </source>
</evidence>
<evidence type="ECO:0000256" key="2">
    <source>
        <dbReference type="ARBA" id="ARBA00022670"/>
    </source>
</evidence>
<dbReference type="Pfam" id="PF05577">
    <property type="entry name" value="Peptidase_S28"/>
    <property type="match status" value="1"/>
</dbReference>
<reference evidence="8" key="1">
    <citation type="journal article" date="2017" name="Genome Biol.">
        <title>Comparative genomics reveals high biological diversity and specific adaptations in the industrially and medically important fungal genus Aspergillus.</title>
        <authorList>
            <person name="de Vries R.P."/>
            <person name="Riley R."/>
            <person name="Wiebenga A."/>
            <person name="Aguilar-Osorio G."/>
            <person name="Amillis S."/>
            <person name="Uchima C.A."/>
            <person name="Anderluh G."/>
            <person name="Asadollahi M."/>
            <person name="Askin M."/>
            <person name="Barry K."/>
            <person name="Battaglia E."/>
            <person name="Bayram O."/>
            <person name="Benocci T."/>
            <person name="Braus-Stromeyer S.A."/>
            <person name="Caldana C."/>
            <person name="Canovas D."/>
            <person name="Cerqueira G.C."/>
            <person name="Chen F."/>
            <person name="Chen W."/>
            <person name="Choi C."/>
            <person name="Clum A."/>
            <person name="Dos Santos R.A."/>
            <person name="Damasio A.R."/>
            <person name="Diallinas G."/>
            <person name="Emri T."/>
            <person name="Fekete E."/>
            <person name="Flipphi M."/>
            <person name="Freyberg S."/>
            <person name="Gallo A."/>
            <person name="Gournas C."/>
            <person name="Habgood R."/>
            <person name="Hainaut M."/>
            <person name="Harispe M.L."/>
            <person name="Henrissat B."/>
            <person name="Hilden K.S."/>
            <person name="Hope R."/>
            <person name="Hossain A."/>
            <person name="Karabika E."/>
            <person name="Karaffa L."/>
            <person name="Karanyi Z."/>
            <person name="Krasevec N."/>
            <person name="Kuo A."/>
            <person name="Kusch H."/>
            <person name="LaButti K."/>
            <person name="Lagendijk E.L."/>
            <person name="Lapidus A."/>
            <person name="Levasseur A."/>
            <person name="Lindquist E."/>
            <person name="Lipzen A."/>
            <person name="Logrieco A.F."/>
            <person name="MacCabe A."/>
            <person name="Maekelae M.R."/>
            <person name="Malavazi I."/>
            <person name="Melin P."/>
            <person name="Meyer V."/>
            <person name="Mielnichuk N."/>
            <person name="Miskei M."/>
            <person name="Molnar A.P."/>
            <person name="Mule G."/>
            <person name="Ngan C.Y."/>
            <person name="Orejas M."/>
            <person name="Orosz E."/>
            <person name="Ouedraogo J.P."/>
            <person name="Overkamp K.M."/>
            <person name="Park H.-S."/>
            <person name="Perrone G."/>
            <person name="Piumi F."/>
            <person name="Punt P.J."/>
            <person name="Ram A.F."/>
            <person name="Ramon A."/>
            <person name="Rauscher S."/>
            <person name="Record E."/>
            <person name="Riano-Pachon D.M."/>
            <person name="Robert V."/>
            <person name="Roehrig J."/>
            <person name="Ruller R."/>
            <person name="Salamov A."/>
            <person name="Salih N.S."/>
            <person name="Samson R.A."/>
            <person name="Sandor E."/>
            <person name="Sanguinetti M."/>
            <person name="Schuetze T."/>
            <person name="Sepcic K."/>
            <person name="Shelest E."/>
            <person name="Sherlock G."/>
            <person name="Sophianopoulou V."/>
            <person name="Squina F.M."/>
            <person name="Sun H."/>
            <person name="Susca A."/>
            <person name="Todd R.B."/>
            <person name="Tsang A."/>
            <person name="Unkles S.E."/>
            <person name="van de Wiele N."/>
            <person name="van Rossen-Uffink D."/>
            <person name="Oliveira J.V."/>
            <person name="Vesth T.C."/>
            <person name="Visser J."/>
            <person name="Yu J.-H."/>
            <person name="Zhou M."/>
            <person name="Andersen M.R."/>
            <person name="Archer D.B."/>
            <person name="Baker S.E."/>
            <person name="Benoit I."/>
            <person name="Brakhage A.A."/>
            <person name="Braus G.H."/>
            <person name="Fischer R."/>
            <person name="Frisvad J.C."/>
            <person name="Goldman G.H."/>
            <person name="Houbraken J."/>
            <person name="Oakley B."/>
            <person name="Pocsi I."/>
            <person name="Scazzocchio C."/>
            <person name="Seiboth B."/>
            <person name="vanKuyk P.A."/>
            <person name="Wortman J."/>
            <person name="Dyer P.S."/>
            <person name="Grigoriev I.V."/>
        </authorList>
    </citation>
    <scope>NUCLEOTIDE SEQUENCE [LARGE SCALE GENOMIC DNA]</scope>
    <source>
        <strain evidence="8">DTO 134E9</strain>
    </source>
</reference>
<keyword evidence="5" id="KW-0325">Glycoprotein</keyword>
<sequence>MKFLSVLSALVAATVAVNVNAPLPVPRSTSSLSDIKNGTFTQYLDHEHPEKGTFEQHYWWNAKWFQGPGSPVILYTPGEQNASSSVGTLKNDSLPGYLAQELGGAAILIEHRYWGDSAPYKHMNAETLQYLTVKQTIADFVHFAKTVDLEFDEDHKSNADKSPWIITGASYSGALSAWIEKTAPGTFWAYHASSAPVEAIYDYSQYFLPIKEGLPKNCSTDIGRVINFIDAVYESGDDASVQEIKDLFGLGELKYFNDFASAISSILGVWQTEDLSTGKHEYSAINEFCDAIENVNNKTTTLPGAEGVGLEKALQGYATYYKNEILPTACQDEDEPISVYCLDTHDLTNPMYEDSGETREERLWQWMLCNDNLFYWQTGNEKISLVSQTITSDYYQRQCSLYFPPVNGFTFNSAQNRSTSPMNTWTSGWDDTNTTRLIWVNGQFDPWREAGVSAVSRPGGPLRSTAQAPVLVVPGGHHGSDMTLANAEVNKGAKAVIDTITVQMKAWVGEFYYADN</sequence>
<proteinExistence type="inferred from homology"/>
<gene>
    <name evidence="7" type="ORF">ASPWEDRAFT_135265</name>
</gene>
<evidence type="ECO:0000256" key="5">
    <source>
        <dbReference type="ARBA" id="ARBA00023180"/>
    </source>
</evidence>
<dbReference type="PANTHER" id="PTHR11010">
    <property type="entry name" value="PROTEASE S28 PRO-X CARBOXYPEPTIDASE-RELATED"/>
    <property type="match status" value="1"/>
</dbReference>
<keyword evidence="2" id="KW-0645">Protease</keyword>
<keyword evidence="3 6" id="KW-0732">Signal</keyword>
<protein>
    <recommendedName>
        <fullName evidence="9">Serine carboxypeptidase S28</fullName>
    </recommendedName>
</protein>